<name>A0ABV0ECS8_9BURK</name>
<feature type="region of interest" description="Disordered" evidence="1">
    <location>
        <begin position="36"/>
        <end position="84"/>
    </location>
</feature>
<protein>
    <recommendedName>
        <fullName evidence="2">Multidrug resistance protein MdtA-like C-terminal permuted SH3 domain-containing protein</fullName>
    </recommendedName>
</protein>
<dbReference type="Pfam" id="PF25967">
    <property type="entry name" value="RND-MFP_C"/>
    <property type="match status" value="1"/>
</dbReference>
<dbReference type="Proteomes" id="UP001462961">
    <property type="component" value="Unassembled WGS sequence"/>
</dbReference>
<dbReference type="Gene3D" id="2.40.420.20">
    <property type="match status" value="1"/>
</dbReference>
<dbReference type="InterPro" id="IPR058627">
    <property type="entry name" value="MdtA-like_C"/>
</dbReference>
<comment type="caution">
    <text evidence="3">The sequence shown here is derived from an EMBL/GenBank/DDBJ whole genome shotgun (WGS) entry which is preliminary data.</text>
</comment>
<feature type="compositionally biased region" description="Polar residues" evidence="1">
    <location>
        <begin position="66"/>
        <end position="75"/>
    </location>
</feature>
<keyword evidence="4" id="KW-1185">Reference proteome</keyword>
<gene>
    <name evidence="3" type="ORF">VOI32_41550</name>
</gene>
<organism evidence="3 4">
    <name type="scientific">Paraburkholderia caribensis</name>
    <dbReference type="NCBI Taxonomy" id="75105"/>
    <lineage>
        <taxon>Bacteria</taxon>
        <taxon>Pseudomonadati</taxon>
        <taxon>Pseudomonadota</taxon>
        <taxon>Betaproteobacteria</taxon>
        <taxon>Burkholderiales</taxon>
        <taxon>Burkholderiaceae</taxon>
        <taxon>Paraburkholderia</taxon>
    </lineage>
</organism>
<accession>A0ABV0ECS8</accession>
<feature type="domain" description="Multidrug resistance protein MdtA-like C-terminal permuted SH3" evidence="2">
    <location>
        <begin position="2"/>
        <end position="22"/>
    </location>
</feature>
<reference evidence="3 4" key="1">
    <citation type="submission" date="2024-01" db="EMBL/GenBank/DDBJ databases">
        <title>The diversity of rhizobia nodulating Mimosa spp. in eleven states of Brazil covering several biomes is determined by host plant, location, and edaphic factors.</title>
        <authorList>
            <person name="Rouws L."/>
            <person name="Barauna A."/>
            <person name="Beukes C."/>
            <person name="De Faria S.M."/>
            <person name="Gross E."/>
            <person name="Dos Reis Junior F.B."/>
            <person name="Simon M."/>
            <person name="Maluk M."/>
            <person name="Odee D.W."/>
            <person name="Kenicer G."/>
            <person name="Young J.P.W."/>
            <person name="Reis V.M."/>
            <person name="Zilli J."/>
            <person name="James E.K."/>
        </authorList>
    </citation>
    <scope>NUCLEOTIDE SEQUENCE [LARGE SCALE GENOMIC DNA]</scope>
    <source>
        <strain evidence="3 4">JHI1651</strain>
    </source>
</reference>
<proteinExistence type="predicted"/>
<evidence type="ECO:0000313" key="4">
    <source>
        <dbReference type="Proteomes" id="UP001462961"/>
    </source>
</evidence>
<evidence type="ECO:0000256" key="1">
    <source>
        <dbReference type="SAM" id="MobiDB-lite"/>
    </source>
</evidence>
<feature type="non-terminal residue" evidence="3">
    <location>
        <position position="1"/>
    </location>
</feature>
<feature type="compositionally biased region" description="Low complexity" evidence="1">
    <location>
        <begin position="36"/>
        <end position="65"/>
    </location>
</feature>
<sequence>HGDDWFVNEGLKAGERVVVDGAIRVSSDAHIKVVSAAPGAPGTPGTPASAPPAASAAAASAPAATLAQTVTSTPAGRSPTRPSP</sequence>
<evidence type="ECO:0000313" key="3">
    <source>
        <dbReference type="EMBL" id="MEO1760316.1"/>
    </source>
</evidence>
<dbReference type="EMBL" id="JAYLVJ010000154">
    <property type="protein sequence ID" value="MEO1760316.1"/>
    <property type="molecule type" value="Genomic_DNA"/>
</dbReference>
<evidence type="ECO:0000259" key="2">
    <source>
        <dbReference type="Pfam" id="PF25967"/>
    </source>
</evidence>